<keyword evidence="2" id="KW-1185">Reference proteome</keyword>
<name>A0ABV0HIG9_9ENTR</name>
<accession>A0ABV0HIG9</accession>
<sequence length="137" mass="15467">MNMRLMLLMLVAISTGMLIYKNASLARALSQANREAEVQGQLIRTLQKQLRIAGEMSAEKEQAQVALRERLDSASARAQRREQTVTRLLRENETLRRWYGADLPDAVRRLHRREACASAANCLQRLPEGQPVPDAGQ</sequence>
<dbReference type="Proteomes" id="UP001444146">
    <property type="component" value="Unassembled WGS sequence"/>
</dbReference>
<dbReference type="EMBL" id="JAYMYY010000002">
    <property type="protein sequence ID" value="MEO3990254.1"/>
    <property type="molecule type" value="Genomic_DNA"/>
</dbReference>
<evidence type="ECO:0000313" key="2">
    <source>
        <dbReference type="Proteomes" id="UP001444146"/>
    </source>
</evidence>
<dbReference type="NCBIfam" id="TIGR03495">
    <property type="entry name" value="phage_LysB"/>
    <property type="match status" value="1"/>
</dbReference>
<reference evidence="1 2" key="1">
    <citation type="submission" date="2024-01" db="EMBL/GenBank/DDBJ databases">
        <title>Pseudocitrobacter sp. Endophytic strain Cyp-38L.</title>
        <authorList>
            <person name="Amer M.A."/>
            <person name="Hamed S.M."/>
        </authorList>
    </citation>
    <scope>NUCLEOTIDE SEQUENCE [LARGE SCALE GENOMIC DNA]</scope>
    <source>
        <strain evidence="1 2">Cyp38S</strain>
    </source>
</reference>
<proteinExistence type="predicted"/>
<evidence type="ECO:0000313" key="1">
    <source>
        <dbReference type="EMBL" id="MEO3990254.1"/>
    </source>
</evidence>
<comment type="caution">
    <text evidence="1">The sequence shown here is derived from an EMBL/GenBank/DDBJ whole genome shotgun (WGS) entry which is preliminary data.</text>
</comment>
<organism evidence="1 2">
    <name type="scientific">Pseudocitrobacter cyperus</name>
    <dbReference type="NCBI Taxonomy" id="3112843"/>
    <lineage>
        <taxon>Bacteria</taxon>
        <taxon>Pseudomonadati</taxon>
        <taxon>Pseudomonadota</taxon>
        <taxon>Gammaproteobacteria</taxon>
        <taxon>Enterobacterales</taxon>
        <taxon>Enterobacteriaceae</taxon>
        <taxon>Pseudocitrobacter</taxon>
    </lineage>
</organism>
<gene>
    <name evidence="1" type="primary">lysB</name>
    <name evidence="1" type="ORF">VSR74_10545</name>
</gene>
<dbReference type="RefSeq" id="WP_347794691.1">
    <property type="nucleotide sequence ID" value="NZ_JAYMYY010000002.1"/>
</dbReference>
<protein>
    <submittedName>
        <fullName evidence="1">Rz-like lysis system protein LysB</fullName>
    </submittedName>
</protein>
<dbReference type="InterPro" id="IPR020000">
    <property type="entry name" value="Phage_P2_LysB"/>
</dbReference>